<proteinExistence type="predicted"/>
<dbReference type="Proteomes" id="UP000287651">
    <property type="component" value="Unassembled WGS sequence"/>
</dbReference>
<gene>
    <name evidence="2" type="ORF">B296_00045708</name>
</gene>
<accession>A0A426YRX9</accession>
<name>A0A426YRX9_ENSVE</name>
<reference evidence="2 3" key="1">
    <citation type="journal article" date="2014" name="Agronomy (Basel)">
        <title>A Draft Genome Sequence for Ensete ventricosum, the Drought-Tolerant Tree Against Hunger.</title>
        <authorList>
            <person name="Harrison J."/>
            <person name="Moore K.A."/>
            <person name="Paszkiewicz K."/>
            <person name="Jones T."/>
            <person name="Grant M."/>
            <person name="Ambacheew D."/>
            <person name="Muzemil S."/>
            <person name="Studholme D.J."/>
        </authorList>
    </citation>
    <scope>NUCLEOTIDE SEQUENCE [LARGE SCALE GENOMIC DNA]</scope>
</reference>
<organism evidence="2 3">
    <name type="scientific">Ensete ventricosum</name>
    <name type="common">Abyssinian banana</name>
    <name type="synonym">Musa ensete</name>
    <dbReference type="NCBI Taxonomy" id="4639"/>
    <lineage>
        <taxon>Eukaryota</taxon>
        <taxon>Viridiplantae</taxon>
        <taxon>Streptophyta</taxon>
        <taxon>Embryophyta</taxon>
        <taxon>Tracheophyta</taxon>
        <taxon>Spermatophyta</taxon>
        <taxon>Magnoliopsida</taxon>
        <taxon>Liliopsida</taxon>
        <taxon>Zingiberales</taxon>
        <taxon>Musaceae</taxon>
        <taxon>Ensete</taxon>
    </lineage>
</organism>
<evidence type="ECO:0008006" key="4">
    <source>
        <dbReference type="Google" id="ProtNLM"/>
    </source>
</evidence>
<protein>
    <recommendedName>
        <fullName evidence="4">Secreted protein</fullName>
    </recommendedName>
</protein>
<comment type="caution">
    <text evidence="2">The sequence shown here is derived from an EMBL/GenBank/DDBJ whole genome shotgun (WGS) entry which is preliminary data.</text>
</comment>
<sequence length="113" mass="11785">MGGVWNFLIILRLEVAVAVVVAVGEVEVVGTRTVTSVVNLAILRESANCGLAQGDWEVEGVEALAHLAIDEVLAMVVVLAGIDAEAILLAVTRATAVHQHIVVKTPPPMPMGV</sequence>
<evidence type="ECO:0000313" key="3">
    <source>
        <dbReference type="Proteomes" id="UP000287651"/>
    </source>
</evidence>
<feature type="chain" id="PRO_5019355729" description="Secreted protein" evidence="1">
    <location>
        <begin position="19"/>
        <end position="113"/>
    </location>
</feature>
<dbReference type="AlphaFoldDB" id="A0A426YRX9"/>
<dbReference type="EMBL" id="AMZH03010582">
    <property type="protein sequence ID" value="RRT54488.1"/>
    <property type="molecule type" value="Genomic_DNA"/>
</dbReference>
<evidence type="ECO:0000256" key="1">
    <source>
        <dbReference type="SAM" id="SignalP"/>
    </source>
</evidence>
<evidence type="ECO:0000313" key="2">
    <source>
        <dbReference type="EMBL" id="RRT54488.1"/>
    </source>
</evidence>
<keyword evidence="1" id="KW-0732">Signal</keyword>
<feature type="signal peptide" evidence="1">
    <location>
        <begin position="1"/>
        <end position="18"/>
    </location>
</feature>